<name>A0A382WW25_9ZZZZ</name>
<organism evidence="1">
    <name type="scientific">marine metagenome</name>
    <dbReference type="NCBI Taxonomy" id="408172"/>
    <lineage>
        <taxon>unclassified sequences</taxon>
        <taxon>metagenomes</taxon>
        <taxon>ecological metagenomes</taxon>
    </lineage>
</organism>
<dbReference type="AlphaFoldDB" id="A0A382WW25"/>
<evidence type="ECO:0000313" key="1">
    <source>
        <dbReference type="EMBL" id="SVD63077.1"/>
    </source>
</evidence>
<protein>
    <submittedName>
        <fullName evidence="1">Uncharacterized protein</fullName>
    </submittedName>
</protein>
<accession>A0A382WW25</accession>
<reference evidence="1" key="1">
    <citation type="submission" date="2018-05" db="EMBL/GenBank/DDBJ databases">
        <authorList>
            <person name="Lanie J.A."/>
            <person name="Ng W.-L."/>
            <person name="Kazmierczak K.M."/>
            <person name="Andrzejewski T.M."/>
            <person name="Davidsen T.M."/>
            <person name="Wayne K.J."/>
            <person name="Tettelin H."/>
            <person name="Glass J.I."/>
            <person name="Rusch D."/>
            <person name="Podicherti R."/>
            <person name="Tsui H.-C.T."/>
            <person name="Winkler M.E."/>
        </authorList>
    </citation>
    <scope>NUCLEOTIDE SEQUENCE</scope>
</reference>
<dbReference type="EMBL" id="UINC01163011">
    <property type="protein sequence ID" value="SVD63077.1"/>
    <property type="molecule type" value="Genomic_DNA"/>
</dbReference>
<proteinExistence type="predicted"/>
<feature type="non-terminal residue" evidence="1">
    <location>
        <position position="1"/>
    </location>
</feature>
<sequence length="190" mass="22140">YPFVPMFKDRMLKLPASRLNKIHSMGSLGVYELNLKVERFIPPRFDPDYEGKIGNFNIPQVDIRQVDEPRVVGKQALYIENKSGKPMGIISPIVKGADISEDHAYILYVFIKQFTQQISVYLREEKNRPPTVGYLNPWLGEFQVKDRDDVWHIIYSLSPLSQGRHYFQERIEIQKGDNHLDGLQSYLLTE</sequence>
<gene>
    <name evidence="1" type="ORF">METZ01_LOCUS415931</name>
</gene>